<evidence type="ECO:0000313" key="2">
    <source>
        <dbReference type="Proteomes" id="UP000031465"/>
    </source>
</evidence>
<name>A0A0C1H759_9BACT</name>
<feature type="non-terminal residue" evidence="1">
    <location>
        <position position="1"/>
    </location>
</feature>
<evidence type="ECO:0000313" key="1">
    <source>
        <dbReference type="EMBL" id="KIC70763.1"/>
    </source>
</evidence>
<sequence>TSRVVSEVLCHISRVFLHFQKNCPVQRSLCKDYLKRASSDSHDIDPLLGLFFNKA</sequence>
<dbReference type="EMBL" id="JSAN01000146">
    <property type="protein sequence ID" value="KIC70763.1"/>
    <property type="molecule type" value="Genomic_DNA"/>
</dbReference>
<organism evidence="1 2">
    <name type="scientific">Candidatus Protochlamydia amoebophila</name>
    <dbReference type="NCBI Taxonomy" id="362787"/>
    <lineage>
        <taxon>Bacteria</taxon>
        <taxon>Pseudomonadati</taxon>
        <taxon>Chlamydiota</taxon>
        <taxon>Chlamydiia</taxon>
        <taxon>Parachlamydiales</taxon>
        <taxon>Parachlamydiaceae</taxon>
        <taxon>Candidatus Protochlamydia</taxon>
    </lineage>
</organism>
<reference evidence="1 2" key="1">
    <citation type="journal article" date="2014" name="Mol. Biol. Evol.">
        <title>Massive expansion of Ubiquitination-related gene families within the Chlamydiae.</title>
        <authorList>
            <person name="Domman D."/>
            <person name="Collingro A."/>
            <person name="Lagkouvardos I."/>
            <person name="Gehre L."/>
            <person name="Weinmaier T."/>
            <person name="Rattei T."/>
            <person name="Subtil A."/>
            <person name="Horn M."/>
        </authorList>
    </citation>
    <scope>NUCLEOTIDE SEQUENCE [LARGE SCALE GENOMIC DNA]</scope>
    <source>
        <strain evidence="1 2">EI2</strain>
    </source>
</reference>
<comment type="caution">
    <text evidence="1">The sequence shown here is derived from an EMBL/GenBank/DDBJ whole genome shotgun (WGS) entry which is preliminary data.</text>
</comment>
<protein>
    <submittedName>
        <fullName evidence="1">Uncharacterized protein</fullName>
    </submittedName>
</protein>
<proteinExistence type="predicted"/>
<accession>A0A0C1H759</accession>
<dbReference type="AlphaFoldDB" id="A0A0C1H759"/>
<gene>
    <name evidence="1" type="ORF">DB44_GA00060</name>
</gene>
<dbReference type="Proteomes" id="UP000031465">
    <property type="component" value="Unassembled WGS sequence"/>
</dbReference>